<evidence type="ECO:0000313" key="3">
    <source>
        <dbReference type="Proteomes" id="UP000236723"/>
    </source>
</evidence>
<dbReference type="PANTHER" id="PTHR43792">
    <property type="entry name" value="GNAT FAMILY, PUTATIVE (AFU_ORTHOLOGUE AFUA_3G00765)-RELATED-RELATED"/>
    <property type="match status" value="1"/>
</dbReference>
<dbReference type="Gene3D" id="3.40.630.30">
    <property type="match status" value="1"/>
</dbReference>
<dbReference type="Proteomes" id="UP000236723">
    <property type="component" value="Unassembled WGS sequence"/>
</dbReference>
<dbReference type="SUPFAM" id="SSF55729">
    <property type="entry name" value="Acyl-CoA N-acyltransferases (Nat)"/>
    <property type="match status" value="1"/>
</dbReference>
<dbReference type="OrthoDB" id="4403558at2"/>
<keyword evidence="2" id="KW-0808">Transferase</keyword>
<dbReference type="Pfam" id="PF13302">
    <property type="entry name" value="Acetyltransf_3"/>
    <property type="match status" value="1"/>
</dbReference>
<dbReference type="RefSeq" id="WP_103937145.1">
    <property type="nucleotide sequence ID" value="NZ_FNVO01000003.1"/>
</dbReference>
<proteinExistence type="predicted"/>
<dbReference type="PANTHER" id="PTHR43792:SF1">
    <property type="entry name" value="N-ACETYLTRANSFERASE DOMAIN-CONTAINING PROTEIN"/>
    <property type="match status" value="1"/>
</dbReference>
<dbReference type="AlphaFoldDB" id="A0A1H5XBW2"/>
<name>A0A1H5XBW2_9ACTN</name>
<evidence type="ECO:0000259" key="1">
    <source>
        <dbReference type="PROSITE" id="PS51186"/>
    </source>
</evidence>
<dbReference type="EMBL" id="FNVO01000003">
    <property type="protein sequence ID" value="SEG09238.1"/>
    <property type="molecule type" value="Genomic_DNA"/>
</dbReference>
<dbReference type="PROSITE" id="PS51186">
    <property type="entry name" value="GNAT"/>
    <property type="match status" value="1"/>
</dbReference>
<dbReference type="GO" id="GO:0016747">
    <property type="term" value="F:acyltransferase activity, transferring groups other than amino-acyl groups"/>
    <property type="evidence" value="ECO:0007669"/>
    <property type="project" value="InterPro"/>
</dbReference>
<dbReference type="InterPro" id="IPR000182">
    <property type="entry name" value="GNAT_dom"/>
</dbReference>
<dbReference type="InterPro" id="IPR051531">
    <property type="entry name" value="N-acetyltransferase"/>
</dbReference>
<protein>
    <submittedName>
        <fullName evidence="2">Protein N-acetyltransferase, RimJ/RimL family</fullName>
    </submittedName>
</protein>
<accession>A0A1H5XBW2</accession>
<dbReference type="InterPro" id="IPR016181">
    <property type="entry name" value="Acyl_CoA_acyltransferase"/>
</dbReference>
<keyword evidence="3" id="KW-1185">Reference proteome</keyword>
<gene>
    <name evidence="2" type="ORF">SAMN04489712_103185</name>
</gene>
<evidence type="ECO:0000313" key="2">
    <source>
        <dbReference type="EMBL" id="SEG09238.1"/>
    </source>
</evidence>
<feature type="domain" description="N-acetyltransferase" evidence="1">
    <location>
        <begin position="14"/>
        <end position="169"/>
    </location>
</feature>
<sequence length="169" mass="18467">MLGPAIDTITTQRLLLEPLRVEHAEEMVSVLDDPRLHTHIGGAPLPLPELRARYRHLVTGPAPYHQQAWLNWIVRRRRDGRPVGTVQATVTPGPEAAVAWVIGMPYQGFGFATEAARALIGWLHAQGITVIRANIHPDNAASVAVARKLGLRPTADHAGDEVVWRLTAG</sequence>
<reference evidence="3" key="1">
    <citation type="submission" date="2016-10" db="EMBL/GenBank/DDBJ databases">
        <authorList>
            <person name="Varghese N."/>
            <person name="Submissions S."/>
        </authorList>
    </citation>
    <scope>NUCLEOTIDE SEQUENCE [LARGE SCALE GENOMIC DNA]</scope>
    <source>
        <strain evidence="3">DSM 43163</strain>
    </source>
</reference>
<organism evidence="2 3">
    <name type="scientific">Thermomonospora echinospora</name>
    <dbReference type="NCBI Taxonomy" id="1992"/>
    <lineage>
        <taxon>Bacteria</taxon>
        <taxon>Bacillati</taxon>
        <taxon>Actinomycetota</taxon>
        <taxon>Actinomycetes</taxon>
        <taxon>Streptosporangiales</taxon>
        <taxon>Thermomonosporaceae</taxon>
        <taxon>Thermomonospora</taxon>
    </lineage>
</organism>